<dbReference type="EMBL" id="CAJVQB010049176">
    <property type="protein sequence ID" value="CAG8834357.1"/>
    <property type="molecule type" value="Genomic_DNA"/>
</dbReference>
<accession>A0ABN7WKU9</accession>
<reference evidence="1 2" key="1">
    <citation type="submission" date="2021-06" db="EMBL/GenBank/DDBJ databases">
        <authorList>
            <person name="Kallberg Y."/>
            <person name="Tangrot J."/>
            <person name="Rosling A."/>
        </authorList>
    </citation>
    <scope>NUCLEOTIDE SEQUENCE [LARGE SCALE GENOMIC DNA]</scope>
    <source>
        <strain evidence="1 2">120-4 pot B 10/14</strain>
    </source>
</reference>
<organism evidence="1 2">
    <name type="scientific">Gigaspora margarita</name>
    <dbReference type="NCBI Taxonomy" id="4874"/>
    <lineage>
        <taxon>Eukaryota</taxon>
        <taxon>Fungi</taxon>
        <taxon>Fungi incertae sedis</taxon>
        <taxon>Mucoromycota</taxon>
        <taxon>Glomeromycotina</taxon>
        <taxon>Glomeromycetes</taxon>
        <taxon>Diversisporales</taxon>
        <taxon>Gigasporaceae</taxon>
        <taxon>Gigaspora</taxon>
    </lineage>
</organism>
<comment type="caution">
    <text evidence="1">The sequence shown here is derived from an EMBL/GenBank/DDBJ whole genome shotgun (WGS) entry which is preliminary data.</text>
</comment>
<gene>
    <name evidence="1" type="ORF">GMARGA_LOCUS32011</name>
</gene>
<keyword evidence="2" id="KW-1185">Reference proteome</keyword>
<dbReference type="Proteomes" id="UP000789901">
    <property type="component" value="Unassembled WGS sequence"/>
</dbReference>
<sequence>IYDLWEFCQYFDGSGASSEYVRCSNNKELIGEFEGSFYEVRLWIGLIRESFDKMEMLVAAKSWISCKRIFRKYLSNYGWLRLQIKVVAK</sequence>
<evidence type="ECO:0000313" key="1">
    <source>
        <dbReference type="EMBL" id="CAG8834357.1"/>
    </source>
</evidence>
<protein>
    <submittedName>
        <fullName evidence="1">18727_t:CDS:1</fullName>
    </submittedName>
</protein>
<evidence type="ECO:0000313" key="2">
    <source>
        <dbReference type="Proteomes" id="UP000789901"/>
    </source>
</evidence>
<feature type="non-terminal residue" evidence="1">
    <location>
        <position position="1"/>
    </location>
</feature>
<name>A0ABN7WKU9_GIGMA</name>
<proteinExistence type="predicted"/>